<dbReference type="Gene3D" id="3.40.50.1820">
    <property type="entry name" value="alpha/beta hydrolase"/>
    <property type="match status" value="1"/>
</dbReference>
<accession>A0A1H1SN24</accession>
<dbReference type="AlphaFoldDB" id="A0A1H1SN24"/>
<evidence type="ECO:0000313" key="4">
    <source>
        <dbReference type="Proteomes" id="UP000199092"/>
    </source>
</evidence>
<evidence type="ECO:0000259" key="2">
    <source>
        <dbReference type="Pfam" id="PF07859"/>
    </source>
</evidence>
<evidence type="ECO:0000256" key="1">
    <source>
        <dbReference type="ARBA" id="ARBA00022801"/>
    </source>
</evidence>
<protein>
    <submittedName>
        <fullName evidence="3">Acetyl esterase/lipase</fullName>
    </submittedName>
</protein>
<organism evidence="3 4">
    <name type="scientific">Friedmanniella luteola</name>
    <dbReference type="NCBI Taxonomy" id="546871"/>
    <lineage>
        <taxon>Bacteria</taxon>
        <taxon>Bacillati</taxon>
        <taxon>Actinomycetota</taxon>
        <taxon>Actinomycetes</taxon>
        <taxon>Propionibacteriales</taxon>
        <taxon>Nocardioidaceae</taxon>
        <taxon>Friedmanniella</taxon>
    </lineage>
</organism>
<dbReference type="InterPro" id="IPR013094">
    <property type="entry name" value="AB_hydrolase_3"/>
</dbReference>
<feature type="domain" description="Alpha/beta hydrolase fold-3" evidence="2">
    <location>
        <begin position="106"/>
        <end position="311"/>
    </location>
</feature>
<keyword evidence="4" id="KW-1185">Reference proteome</keyword>
<dbReference type="Pfam" id="PF07859">
    <property type="entry name" value="Abhydrolase_3"/>
    <property type="match status" value="1"/>
</dbReference>
<dbReference type="PANTHER" id="PTHR48081:SF8">
    <property type="entry name" value="ALPHA_BETA HYDROLASE FOLD-3 DOMAIN-CONTAINING PROTEIN-RELATED"/>
    <property type="match status" value="1"/>
</dbReference>
<dbReference type="SUPFAM" id="SSF53474">
    <property type="entry name" value="alpha/beta-Hydrolases"/>
    <property type="match status" value="1"/>
</dbReference>
<reference evidence="3 4" key="1">
    <citation type="submission" date="2016-10" db="EMBL/GenBank/DDBJ databases">
        <authorList>
            <person name="de Groot N.N."/>
        </authorList>
    </citation>
    <scope>NUCLEOTIDE SEQUENCE [LARGE SCALE GENOMIC DNA]</scope>
    <source>
        <strain evidence="3 4">DSM 21741</strain>
    </source>
</reference>
<dbReference type="EMBL" id="LT629749">
    <property type="protein sequence ID" value="SDS49238.1"/>
    <property type="molecule type" value="Genomic_DNA"/>
</dbReference>
<dbReference type="Proteomes" id="UP000199092">
    <property type="component" value="Chromosome I"/>
</dbReference>
<dbReference type="InterPro" id="IPR029058">
    <property type="entry name" value="AB_hydrolase_fold"/>
</dbReference>
<sequence length="344" mass="37004">MTVRTVARALGAVTALSAAAALLRTGVRRYRLVSTVPAELRHPMLYLPVTFGPPVLWLVRRATPRPAALAEGTTAVRRTVPGRDGHPPVDVWVYEAAGRRRPSGVLLWVHGGGFVLGDPVSYHDVCSRYARELGVAVVSVDYRLAPEHPFPAGLEDCYTALRWLQTSAAELGVDPTRIAVGGDSAGGGLAATLAQLALDRAEVAVCFQLLVYPMLDDRTVLRDDDGTGRLVWTPTSNRFGWTSYLGHPPAAEEDRPYAAGARRVDLRGLPPAWIGVGDVDLFHAEDVAYAARLRAAGVPCELHVAPGLYHGADGFREARAEVARDFRRRTVDALRPAIGSSTPG</sequence>
<dbReference type="GO" id="GO:0016787">
    <property type="term" value="F:hydrolase activity"/>
    <property type="evidence" value="ECO:0007669"/>
    <property type="project" value="UniProtKB-KW"/>
</dbReference>
<evidence type="ECO:0000313" key="3">
    <source>
        <dbReference type="EMBL" id="SDS49238.1"/>
    </source>
</evidence>
<proteinExistence type="predicted"/>
<dbReference type="OrthoDB" id="9803828at2"/>
<gene>
    <name evidence="3" type="ORF">SAMN04488543_1834</name>
</gene>
<dbReference type="STRING" id="546871.SAMN04488543_1834"/>
<name>A0A1H1SN24_9ACTN</name>
<dbReference type="InterPro" id="IPR050300">
    <property type="entry name" value="GDXG_lipolytic_enzyme"/>
</dbReference>
<keyword evidence="1" id="KW-0378">Hydrolase</keyword>
<dbReference type="PANTHER" id="PTHR48081">
    <property type="entry name" value="AB HYDROLASE SUPERFAMILY PROTEIN C4A8.06C"/>
    <property type="match status" value="1"/>
</dbReference>
<dbReference type="RefSeq" id="WP_091412247.1">
    <property type="nucleotide sequence ID" value="NZ_LT629749.1"/>
</dbReference>